<dbReference type="EMBL" id="CP040442">
    <property type="protein sequence ID" value="QOW08949.1"/>
    <property type="molecule type" value="Genomic_DNA"/>
</dbReference>
<dbReference type="InterPro" id="IPR023393">
    <property type="entry name" value="START-like_dom_sf"/>
</dbReference>
<dbReference type="AlphaFoldDB" id="A0A7M2Y516"/>
<keyword evidence="2" id="KW-1185">Reference proteome</keyword>
<evidence type="ECO:0008006" key="3">
    <source>
        <dbReference type="Google" id="ProtNLM"/>
    </source>
</evidence>
<reference evidence="1 2" key="1">
    <citation type="submission" date="2019-05" db="EMBL/GenBank/DDBJ databases">
        <title>Chryseobacterium sp. isolated from King George Island, maritime Antarctica.</title>
        <authorList>
            <person name="Peng X."/>
        </authorList>
    </citation>
    <scope>NUCLEOTIDE SEQUENCE [LARGE SCALE GENOMIC DNA]</scope>
    <source>
        <strain evidence="1 2">7-3A</strain>
    </source>
</reference>
<dbReference type="KEGG" id="kfa:Q73A0000_00595"/>
<dbReference type="Proteomes" id="UP000594195">
    <property type="component" value="Chromosome"/>
</dbReference>
<name>A0A7M2Y516_9FLAO</name>
<evidence type="ECO:0000313" key="1">
    <source>
        <dbReference type="EMBL" id="QOW08949.1"/>
    </source>
</evidence>
<organism evidence="1 2">
    <name type="scientific">Kaistella flava</name>
    <name type="common">ex Peng et al. 2021</name>
    <dbReference type="NCBI Taxonomy" id="2038776"/>
    <lineage>
        <taxon>Bacteria</taxon>
        <taxon>Pseudomonadati</taxon>
        <taxon>Bacteroidota</taxon>
        <taxon>Flavobacteriia</taxon>
        <taxon>Flavobacteriales</taxon>
        <taxon>Weeksellaceae</taxon>
        <taxon>Chryseobacterium group</taxon>
        <taxon>Kaistella</taxon>
    </lineage>
</organism>
<protein>
    <recommendedName>
        <fullName evidence="3">Polyketide cyclase</fullName>
    </recommendedName>
</protein>
<dbReference type="Gene3D" id="3.30.530.20">
    <property type="match status" value="1"/>
</dbReference>
<gene>
    <name evidence="1" type="ORF">Q73A0000_00595</name>
</gene>
<evidence type="ECO:0000313" key="2">
    <source>
        <dbReference type="Proteomes" id="UP000594195"/>
    </source>
</evidence>
<dbReference type="RefSeq" id="WP_193812160.1">
    <property type="nucleotide sequence ID" value="NZ_CP040442.1"/>
</dbReference>
<accession>A0A7M2Y516</accession>
<sequence>MKKFLKILLAIVAILIIVMLLMGKAYHFEKSIIINAPVEKVYTQINSTKAINQWNPWMKLDPNLKVTYSGNPGQIGDKYCWEGNDEVGSGCQEITALVPNQKQSTKIIFFKPFESDATSNIILTPEGNSTKVTWDMDCELDYPMNLMKLFMDGKMDKSYGDGLNALKAISEK</sequence>
<dbReference type="InterPro" id="IPR019587">
    <property type="entry name" value="Polyketide_cyclase/dehydratase"/>
</dbReference>
<proteinExistence type="predicted"/>
<dbReference type="SUPFAM" id="SSF55961">
    <property type="entry name" value="Bet v1-like"/>
    <property type="match status" value="1"/>
</dbReference>
<dbReference type="CDD" id="cd07818">
    <property type="entry name" value="SRPBCC_1"/>
    <property type="match status" value="1"/>
</dbReference>
<dbReference type="Pfam" id="PF10604">
    <property type="entry name" value="Polyketide_cyc2"/>
    <property type="match status" value="1"/>
</dbReference>